<comment type="caution">
    <text evidence="2">The sequence shown here is derived from an EMBL/GenBank/DDBJ whole genome shotgun (WGS) entry which is preliminary data.</text>
</comment>
<feature type="chain" id="PRO_5046900345" evidence="1">
    <location>
        <begin position="26"/>
        <end position="110"/>
    </location>
</feature>
<protein>
    <submittedName>
        <fullName evidence="2">Uncharacterized protein</fullName>
    </submittedName>
</protein>
<accession>A0ABT1LB49</accession>
<keyword evidence="1" id="KW-0732">Signal</keyword>
<dbReference type="EMBL" id="JANCLU010000007">
    <property type="protein sequence ID" value="MCP8938674.1"/>
    <property type="molecule type" value="Genomic_DNA"/>
</dbReference>
<reference evidence="2 3" key="1">
    <citation type="submission" date="2022-07" db="EMBL/GenBank/DDBJ databases">
        <authorList>
            <person name="Li W.-J."/>
            <person name="Deng Q.-Q."/>
        </authorList>
    </citation>
    <scope>NUCLEOTIDE SEQUENCE [LARGE SCALE GENOMIC DNA]</scope>
    <source>
        <strain evidence="2 3">SYSU M60028</strain>
    </source>
</reference>
<evidence type="ECO:0000313" key="3">
    <source>
        <dbReference type="Proteomes" id="UP001205890"/>
    </source>
</evidence>
<dbReference type="RefSeq" id="WP_254740831.1">
    <property type="nucleotide sequence ID" value="NZ_JANCLU010000007.1"/>
</dbReference>
<organism evidence="2 3">
    <name type="scientific">Alsobacter ponti</name>
    <dbReference type="NCBI Taxonomy" id="2962936"/>
    <lineage>
        <taxon>Bacteria</taxon>
        <taxon>Pseudomonadati</taxon>
        <taxon>Pseudomonadota</taxon>
        <taxon>Alphaproteobacteria</taxon>
        <taxon>Hyphomicrobiales</taxon>
        <taxon>Alsobacteraceae</taxon>
        <taxon>Alsobacter</taxon>
    </lineage>
</organism>
<feature type="signal peptide" evidence="1">
    <location>
        <begin position="1"/>
        <end position="25"/>
    </location>
</feature>
<evidence type="ECO:0000256" key="1">
    <source>
        <dbReference type="SAM" id="SignalP"/>
    </source>
</evidence>
<name>A0ABT1LB49_9HYPH</name>
<dbReference type="Proteomes" id="UP001205890">
    <property type="component" value="Unassembled WGS sequence"/>
</dbReference>
<evidence type="ECO:0000313" key="2">
    <source>
        <dbReference type="EMBL" id="MCP8938674.1"/>
    </source>
</evidence>
<gene>
    <name evidence="2" type="ORF">NK718_09125</name>
</gene>
<keyword evidence="3" id="KW-1185">Reference proteome</keyword>
<proteinExistence type="predicted"/>
<sequence length="110" mass="11477">MTRQMMTAALIAATATLVSLTPADAQSSGRKANEITVTRRSYFDAGTMVRPGSTGATNYVAVGTTLATPAYSNIATRYGAETLPQRFDLPNCCGVTVDFVAPFGGYGSGR</sequence>